<reference evidence="2" key="1">
    <citation type="submission" date="2014-08" db="EMBL/GenBank/DDBJ databases">
        <authorList>
            <person name="Moulin L."/>
        </authorList>
    </citation>
    <scope>NUCLEOTIDE SEQUENCE [LARGE SCALE GENOMIC DNA]</scope>
</reference>
<protein>
    <submittedName>
        <fullName evidence="1">Uncharacterized protein</fullName>
    </submittedName>
</protein>
<name>A0A090E6H1_MESPL</name>
<organism evidence="1 2">
    <name type="scientific">Mesorhizobium plurifarium</name>
    <dbReference type="NCBI Taxonomy" id="69974"/>
    <lineage>
        <taxon>Bacteria</taxon>
        <taxon>Pseudomonadati</taxon>
        <taxon>Pseudomonadota</taxon>
        <taxon>Alphaproteobacteria</taxon>
        <taxon>Hyphomicrobiales</taxon>
        <taxon>Phyllobacteriaceae</taxon>
        <taxon>Mesorhizobium</taxon>
    </lineage>
</organism>
<keyword evidence="2" id="KW-1185">Reference proteome</keyword>
<dbReference type="EMBL" id="CCMZ01000050">
    <property type="protein sequence ID" value="CDX25232.1"/>
    <property type="molecule type" value="Genomic_DNA"/>
</dbReference>
<gene>
    <name evidence="1" type="ORF">MPL3356_540010</name>
</gene>
<proteinExistence type="predicted"/>
<evidence type="ECO:0000313" key="2">
    <source>
        <dbReference type="Proteomes" id="UP000045285"/>
    </source>
</evidence>
<dbReference type="AlphaFoldDB" id="A0A090E6H1"/>
<sequence length="63" mass="7489">MLPFRKLSASQRNIKKPAQFGDMARYYFDSFDGRVFVDDATRALSCRTSKPFTMRQRERFEIC</sequence>
<dbReference type="Proteomes" id="UP000045285">
    <property type="component" value="Unassembled WGS sequence"/>
</dbReference>
<accession>A0A090E6H1</accession>
<evidence type="ECO:0000313" key="1">
    <source>
        <dbReference type="EMBL" id="CDX25232.1"/>
    </source>
</evidence>